<dbReference type="Proteomes" id="UP000887580">
    <property type="component" value="Unplaced"/>
</dbReference>
<evidence type="ECO:0000313" key="1">
    <source>
        <dbReference type="Proteomes" id="UP000887580"/>
    </source>
</evidence>
<protein>
    <submittedName>
        <fullName evidence="2">Uncharacterized protein</fullName>
    </submittedName>
</protein>
<evidence type="ECO:0000313" key="2">
    <source>
        <dbReference type="WBParaSite" id="PS1159_v2.g21862.t1"/>
    </source>
</evidence>
<reference evidence="2" key="1">
    <citation type="submission" date="2022-11" db="UniProtKB">
        <authorList>
            <consortium name="WormBaseParasite"/>
        </authorList>
    </citation>
    <scope>IDENTIFICATION</scope>
</reference>
<name>A0AC35FX27_9BILA</name>
<accession>A0AC35FX27</accession>
<dbReference type="WBParaSite" id="PS1159_v2.g21862.t1">
    <property type="protein sequence ID" value="PS1159_v2.g21862.t1"/>
    <property type="gene ID" value="PS1159_v2.g21862"/>
</dbReference>
<proteinExistence type="predicted"/>
<organism evidence="1 2">
    <name type="scientific">Panagrolaimus sp. PS1159</name>
    <dbReference type="NCBI Taxonomy" id="55785"/>
    <lineage>
        <taxon>Eukaryota</taxon>
        <taxon>Metazoa</taxon>
        <taxon>Ecdysozoa</taxon>
        <taxon>Nematoda</taxon>
        <taxon>Chromadorea</taxon>
        <taxon>Rhabditida</taxon>
        <taxon>Tylenchina</taxon>
        <taxon>Panagrolaimomorpha</taxon>
        <taxon>Panagrolaimoidea</taxon>
        <taxon>Panagrolaimidae</taxon>
        <taxon>Panagrolaimus</taxon>
    </lineage>
</organism>
<sequence length="107" mass="13208">MLPLLTVAYEAVTQCCQYYDFYVINRKIFQTYFMFTLTLIGCSGTFYFLLLSMPNFIFISESLNEYETYLNIKPKKEEKEPIKMEKIFKQKNVHYFWYKRFYFRKNL</sequence>